<dbReference type="GO" id="GO:0016491">
    <property type="term" value="F:oxidoreductase activity"/>
    <property type="evidence" value="ECO:0007669"/>
    <property type="project" value="UniProtKB-KW"/>
</dbReference>
<evidence type="ECO:0000259" key="2">
    <source>
        <dbReference type="PROSITE" id="PS51471"/>
    </source>
</evidence>
<dbReference type="Gene3D" id="2.60.120.620">
    <property type="entry name" value="q2cbj1_9rhob like domain"/>
    <property type="match status" value="1"/>
</dbReference>
<reference evidence="3 4" key="1">
    <citation type="submission" date="2016-10" db="EMBL/GenBank/DDBJ databases">
        <authorList>
            <person name="de Groot N.N."/>
        </authorList>
    </citation>
    <scope>NUCLEOTIDE SEQUENCE [LARGE SCALE GENOMIC DNA]</scope>
    <source>
        <strain evidence="3 4">U95</strain>
    </source>
</reference>
<comment type="similarity">
    <text evidence="1">Belongs to the iron/ascorbate-dependent oxidoreductase family.</text>
</comment>
<dbReference type="EMBL" id="FMWG01000004">
    <property type="protein sequence ID" value="SCZ61156.1"/>
    <property type="molecule type" value="Genomic_DNA"/>
</dbReference>
<keyword evidence="4" id="KW-1185">Reference proteome</keyword>
<keyword evidence="1" id="KW-0408">Iron</keyword>
<evidence type="ECO:0000313" key="4">
    <source>
        <dbReference type="Proteomes" id="UP000198767"/>
    </source>
</evidence>
<keyword evidence="1" id="KW-0560">Oxidoreductase</keyword>
<proteinExistence type="inferred from homology"/>
<dbReference type="GO" id="GO:0046872">
    <property type="term" value="F:metal ion binding"/>
    <property type="evidence" value="ECO:0007669"/>
    <property type="project" value="UniProtKB-KW"/>
</dbReference>
<dbReference type="STRING" id="1156985.SAMN04488118_104206"/>
<dbReference type="RefSeq" id="WP_090217959.1">
    <property type="nucleotide sequence ID" value="NZ_FMWG01000004.1"/>
</dbReference>
<dbReference type="Proteomes" id="UP000198767">
    <property type="component" value="Unassembled WGS sequence"/>
</dbReference>
<dbReference type="OrthoDB" id="255432at2"/>
<dbReference type="PROSITE" id="PS51471">
    <property type="entry name" value="FE2OG_OXY"/>
    <property type="match status" value="1"/>
</dbReference>
<keyword evidence="1" id="KW-0479">Metal-binding</keyword>
<gene>
    <name evidence="3" type="ORF">SAMN04488118_104206</name>
</gene>
<name>A0A1G5QHU0_9RHOB</name>
<feature type="domain" description="Fe2OG dioxygenase" evidence="2">
    <location>
        <begin position="178"/>
        <end position="270"/>
    </location>
</feature>
<sequence length="304" mass="34790">MVQTALTQARALERPSMAEMLQRAPSVQRFWNDNARLFKDAWTEWETVEKDSDLILDSTIFDPRLRSAIEQTWKDPSQESTVRSLWEEVFPGVYKTQFFDVEKLSVLRRYMDTVAQADIPLRAPYGISLNRGGAMLDPRSEGYLAAPNFQHFYAELMNRYMRPVSRLLFPDIVGFDTQTFGFSIQWSADTADRSLRPHSDASSVTLNINFNLPDEAFSGSAVSFIDSETRRVEKLTFEPGTALIHHGRVPHASEPITEGQRSNFVFWLYGDRMQIPHESAPYTEVDAHTRWSESTSAPDNHAPF</sequence>
<dbReference type="SUPFAM" id="SSF51197">
    <property type="entry name" value="Clavaminate synthase-like"/>
    <property type="match status" value="1"/>
</dbReference>
<evidence type="ECO:0000256" key="1">
    <source>
        <dbReference type="RuleBase" id="RU003682"/>
    </source>
</evidence>
<organism evidence="3 4">
    <name type="scientific">Epibacterium ulvae</name>
    <dbReference type="NCBI Taxonomy" id="1156985"/>
    <lineage>
        <taxon>Bacteria</taxon>
        <taxon>Pseudomonadati</taxon>
        <taxon>Pseudomonadota</taxon>
        <taxon>Alphaproteobacteria</taxon>
        <taxon>Rhodobacterales</taxon>
        <taxon>Roseobacteraceae</taxon>
        <taxon>Epibacterium</taxon>
    </lineage>
</organism>
<accession>A0A1G5QHU0</accession>
<dbReference type="InterPro" id="IPR005123">
    <property type="entry name" value="Oxoglu/Fe-dep_dioxygenase_dom"/>
</dbReference>
<dbReference type="AlphaFoldDB" id="A0A1G5QHU0"/>
<protein>
    <recommendedName>
        <fullName evidence="2">Fe2OG dioxygenase domain-containing protein</fullName>
    </recommendedName>
</protein>
<evidence type="ECO:0000313" key="3">
    <source>
        <dbReference type="EMBL" id="SCZ61156.1"/>
    </source>
</evidence>